<accession>A0A0B6XVH1</accession>
<gene>
    <name evidence="1" type="primary">ORF1528</name>
</gene>
<reference evidence="1" key="1">
    <citation type="submission" date="2014-12" db="EMBL/GenBank/DDBJ databases">
        <title>Insight into the proteome of Arion vulgaris.</title>
        <authorList>
            <person name="Aradska J."/>
            <person name="Bulat T."/>
            <person name="Smidak R."/>
            <person name="Sarate P."/>
            <person name="Gangsoo J."/>
            <person name="Sialana F."/>
            <person name="Bilban M."/>
            <person name="Lubec G."/>
        </authorList>
    </citation>
    <scope>NUCLEOTIDE SEQUENCE</scope>
    <source>
        <tissue evidence="1">Skin</tissue>
    </source>
</reference>
<feature type="non-terminal residue" evidence="1">
    <location>
        <position position="80"/>
    </location>
</feature>
<feature type="non-terminal residue" evidence="1">
    <location>
        <position position="1"/>
    </location>
</feature>
<dbReference type="AlphaFoldDB" id="A0A0B6XVH1"/>
<dbReference type="EMBL" id="HACG01000646">
    <property type="protein sequence ID" value="CEK47511.1"/>
    <property type="molecule type" value="Transcribed_RNA"/>
</dbReference>
<evidence type="ECO:0000313" key="1">
    <source>
        <dbReference type="EMBL" id="CEK47511.1"/>
    </source>
</evidence>
<protein>
    <submittedName>
        <fullName evidence="1">Uncharacterized protein</fullName>
    </submittedName>
</protein>
<name>A0A0B6XVH1_9EUPU</name>
<organism evidence="1">
    <name type="scientific">Arion vulgaris</name>
    <dbReference type="NCBI Taxonomy" id="1028688"/>
    <lineage>
        <taxon>Eukaryota</taxon>
        <taxon>Metazoa</taxon>
        <taxon>Spiralia</taxon>
        <taxon>Lophotrochozoa</taxon>
        <taxon>Mollusca</taxon>
        <taxon>Gastropoda</taxon>
        <taxon>Heterobranchia</taxon>
        <taxon>Euthyneura</taxon>
        <taxon>Panpulmonata</taxon>
        <taxon>Eupulmonata</taxon>
        <taxon>Stylommatophora</taxon>
        <taxon>Helicina</taxon>
        <taxon>Arionoidea</taxon>
        <taxon>Arionidae</taxon>
        <taxon>Arion</taxon>
    </lineage>
</organism>
<sequence length="80" mass="8640">GMPTTTSKKCVALRSSGTIAFLDCNTNANAFVCKKALPRVFITYNLLNQSNPMSVSPTGQIQLFERMFPPVLTSLPADSS</sequence>
<proteinExistence type="predicted"/>